<dbReference type="InterPro" id="IPR051803">
    <property type="entry name" value="TA_system_RelE-like_toxin"/>
</dbReference>
<accession>A0ABT3QX54</accession>
<dbReference type="PIRSF" id="PIRSF029218">
    <property type="entry name" value="ParE"/>
    <property type="match status" value="1"/>
</dbReference>
<evidence type="ECO:0000256" key="3">
    <source>
        <dbReference type="PIRNR" id="PIRNR029218"/>
    </source>
</evidence>
<sequence length="103" mass="11974">MASRKLTYYLLTPAAQSDLEDIWRYTAHGWSMEQADRYTEALEDAFDTILAMPEIARERLEFTPPVRIHPSAQHTVIYRIEDDHIAIIRVLGGTQNWTVLLEE</sequence>
<evidence type="ECO:0000256" key="2">
    <source>
        <dbReference type="ARBA" id="ARBA00022649"/>
    </source>
</evidence>
<dbReference type="Pfam" id="PF05016">
    <property type="entry name" value="ParE_toxin"/>
    <property type="match status" value="1"/>
</dbReference>
<organism evidence="4 5">
    <name type="scientific">Roseibium salinum</name>
    <dbReference type="NCBI Taxonomy" id="1604349"/>
    <lineage>
        <taxon>Bacteria</taxon>
        <taxon>Pseudomonadati</taxon>
        <taxon>Pseudomonadota</taxon>
        <taxon>Alphaproteobacteria</taxon>
        <taxon>Hyphomicrobiales</taxon>
        <taxon>Stappiaceae</taxon>
        <taxon>Roseibium</taxon>
    </lineage>
</organism>
<dbReference type="Gene3D" id="3.30.2310.20">
    <property type="entry name" value="RelE-like"/>
    <property type="match status" value="1"/>
</dbReference>
<name>A0ABT3QX54_9HYPH</name>
<comment type="caution">
    <text evidence="4">The sequence shown here is derived from an EMBL/GenBank/DDBJ whole genome shotgun (WGS) entry which is preliminary data.</text>
</comment>
<gene>
    <name evidence="4" type="ORF">ON753_03700</name>
</gene>
<proteinExistence type="inferred from homology"/>
<comment type="similarity">
    <text evidence="1 3">Belongs to the RelE toxin family.</text>
</comment>
<dbReference type="Proteomes" id="UP001300261">
    <property type="component" value="Unassembled WGS sequence"/>
</dbReference>
<evidence type="ECO:0000313" key="5">
    <source>
        <dbReference type="Proteomes" id="UP001300261"/>
    </source>
</evidence>
<reference evidence="4 5" key="1">
    <citation type="journal article" date="2016" name="Int. J. Syst. Evol. Microbiol.">
        <title>Labrenzia salina sp. nov., isolated from the rhizosphere of the halophyte Arthrocnemum macrostachyum.</title>
        <authorList>
            <person name="Camacho M."/>
            <person name="Redondo-Gomez S."/>
            <person name="Rodriguez-Llorente I."/>
            <person name="Rohde M."/>
            <person name="Sproer C."/>
            <person name="Schumann P."/>
            <person name="Klenk H.P."/>
            <person name="Montero-Calasanz M.D.C."/>
        </authorList>
    </citation>
    <scope>NUCLEOTIDE SEQUENCE [LARGE SCALE GENOMIC DNA]</scope>
    <source>
        <strain evidence="4 5">DSM 29163</strain>
    </source>
</reference>
<keyword evidence="2" id="KW-1277">Toxin-antitoxin system</keyword>
<dbReference type="InterPro" id="IPR035093">
    <property type="entry name" value="RelE/ParE_toxin_dom_sf"/>
</dbReference>
<dbReference type="InterPro" id="IPR028344">
    <property type="entry name" value="ParE1/4"/>
</dbReference>
<evidence type="ECO:0000313" key="4">
    <source>
        <dbReference type="EMBL" id="MCX2721513.1"/>
    </source>
</evidence>
<keyword evidence="5" id="KW-1185">Reference proteome</keyword>
<dbReference type="PANTHER" id="PTHR33755:SF9">
    <property type="entry name" value="TOXIN PARE1"/>
    <property type="match status" value="1"/>
</dbReference>
<dbReference type="PANTHER" id="PTHR33755">
    <property type="entry name" value="TOXIN PARE1-RELATED"/>
    <property type="match status" value="1"/>
</dbReference>
<protein>
    <recommendedName>
        <fullName evidence="3">Toxin</fullName>
    </recommendedName>
</protein>
<dbReference type="InterPro" id="IPR007712">
    <property type="entry name" value="RelE/ParE_toxin"/>
</dbReference>
<dbReference type="RefSeq" id="WP_265961209.1">
    <property type="nucleotide sequence ID" value="NZ_JAPEVI010000002.1"/>
</dbReference>
<evidence type="ECO:0000256" key="1">
    <source>
        <dbReference type="ARBA" id="ARBA00006226"/>
    </source>
</evidence>
<dbReference type="EMBL" id="JAPEVI010000002">
    <property type="protein sequence ID" value="MCX2721513.1"/>
    <property type="molecule type" value="Genomic_DNA"/>
</dbReference>